<dbReference type="Pfam" id="PF00580">
    <property type="entry name" value="UvrD-helicase"/>
    <property type="match status" value="2"/>
</dbReference>
<dbReference type="InterPro" id="IPR027417">
    <property type="entry name" value="P-loop_NTPase"/>
</dbReference>
<dbReference type="GO" id="GO:0005524">
    <property type="term" value="F:ATP binding"/>
    <property type="evidence" value="ECO:0007669"/>
    <property type="project" value="UniProtKB-UniRule"/>
</dbReference>
<keyword evidence="4 9" id="KW-0067">ATP-binding</keyword>
<comment type="catalytic activity">
    <reaction evidence="8">
        <text>ATP + H2O = ADP + phosphate + H(+)</text>
        <dbReference type="Rhea" id="RHEA:13065"/>
        <dbReference type="ChEBI" id="CHEBI:15377"/>
        <dbReference type="ChEBI" id="CHEBI:15378"/>
        <dbReference type="ChEBI" id="CHEBI:30616"/>
        <dbReference type="ChEBI" id="CHEBI:43474"/>
        <dbReference type="ChEBI" id="CHEBI:456216"/>
        <dbReference type="EC" id="5.6.2.4"/>
    </reaction>
</comment>
<accession>A0A7M1AYK4</accession>
<evidence type="ECO:0000313" key="12">
    <source>
        <dbReference type="Proteomes" id="UP000593910"/>
    </source>
</evidence>
<dbReference type="Proteomes" id="UP000593910">
    <property type="component" value="Chromosome"/>
</dbReference>
<dbReference type="GO" id="GO:0003677">
    <property type="term" value="F:DNA binding"/>
    <property type="evidence" value="ECO:0007669"/>
    <property type="project" value="InterPro"/>
</dbReference>
<dbReference type="EMBL" id="CP041165">
    <property type="protein sequence ID" value="QOP41472.1"/>
    <property type="molecule type" value="Genomic_DNA"/>
</dbReference>
<evidence type="ECO:0000256" key="8">
    <source>
        <dbReference type="ARBA" id="ARBA00048988"/>
    </source>
</evidence>
<sequence>MIQVREETCKFIIEALLEQLENKDEAELEISTNKLKIKFDGDKKKISLEGFHHSLVYLHELLKTSFALRRGRLIYYQAYKITKKENIQENTPYRKRDHYNKSLKPYYERKIESIHIQISFIERLIKDGWGKTSEFVKDYFGMEYAKFKKRYKFDEKHIKLPVTQERLKEIIYDLNNEQKQIFEDDKSDSIMVLAGPGSGKTKTLVHKIASLVTIENNKPEYFLMLAHSRVAVAEFRDRLHKLIGNQIYEMKIFTFHSFAINLLGKKLDNENISLYNVIEEATRLLENGDIELPYIQMLVLDEYQDVGAKTYRFIQAIYSQMAKDKKIIAVGDDDQCINNFGADSADIRYINQFQKDFKEFDEEKNFQFTQYSLLTNYRSKKNIVDFSNRYRELIPNKLKLEPLLPKAGDDGEINITHYQNRSFIQNIVRGVQKDDSETIAVLMRNNEDVLTIFSELLNSGINVKYITSKDGFSLGNLIELQEFLEYWKTSTLTDAKNYFDKAYKNSKNYKLADKVIEKFMHQYEEEMQTNPDHFTSLFEEYLKEIEFEEFEYTKANVLVSTMHKAKGKEFDSVYIGIEQDFIQNDYDKRLLYVAMTRAKNSLHIHTKNHMFDSLHHYCTNNFQYTQFDEEPNRVVFLMGLGDIALSDKYSADGIKRVGPQAGDKCQIVQNRFGFEIYKDHVKIARLAKPSTSDKEDKLSNKIYEKLQNGYQLKEKVEIDYIVQWYNSKNDKNYRQVLCKIYMQKVENNDK</sequence>
<evidence type="ECO:0000313" key="11">
    <source>
        <dbReference type="EMBL" id="QOP41472.1"/>
    </source>
</evidence>
<name>A0A7M1AYK4_9BACT</name>
<dbReference type="Gene3D" id="3.40.50.300">
    <property type="entry name" value="P-loop containing nucleotide triphosphate hydrolases"/>
    <property type="match status" value="3"/>
</dbReference>
<evidence type="ECO:0000256" key="4">
    <source>
        <dbReference type="ARBA" id="ARBA00022840"/>
    </source>
</evidence>
<keyword evidence="5" id="KW-0413">Isomerase</keyword>
<dbReference type="GO" id="GO:0043138">
    <property type="term" value="F:3'-5' DNA helicase activity"/>
    <property type="evidence" value="ECO:0007669"/>
    <property type="project" value="UniProtKB-EC"/>
</dbReference>
<dbReference type="Pfam" id="PF13361">
    <property type="entry name" value="UvrD_C"/>
    <property type="match status" value="1"/>
</dbReference>
<dbReference type="RefSeq" id="WP_193112787.1">
    <property type="nucleotide sequence ID" value="NZ_CP041165.1"/>
</dbReference>
<feature type="binding site" evidence="9">
    <location>
        <begin position="194"/>
        <end position="201"/>
    </location>
    <ligand>
        <name>ATP</name>
        <dbReference type="ChEBI" id="CHEBI:30616"/>
    </ligand>
</feature>
<dbReference type="CDD" id="cd17932">
    <property type="entry name" value="DEXQc_UvrD"/>
    <property type="match status" value="1"/>
</dbReference>
<keyword evidence="2 9" id="KW-0378">Hydrolase</keyword>
<feature type="domain" description="UvrD-like helicase ATP-binding" evidence="10">
    <location>
        <begin position="173"/>
        <end position="512"/>
    </location>
</feature>
<keyword evidence="3 9" id="KW-0347">Helicase</keyword>
<dbReference type="InterPro" id="IPR014017">
    <property type="entry name" value="DNA_helicase_UvrD-like_C"/>
</dbReference>
<evidence type="ECO:0000256" key="5">
    <source>
        <dbReference type="ARBA" id="ARBA00023235"/>
    </source>
</evidence>
<dbReference type="GO" id="GO:0016787">
    <property type="term" value="F:hydrolase activity"/>
    <property type="evidence" value="ECO:0007669"/>
    <property type="project" value="UniProtKB-UniRule"/>
</dbReference>
<evidence type="ECO:0000256" key="1">
    <source>
        <dbReference type="ARBA" id="ARBA00022741"/>
    </source>
</evidence>
<dbReference type="SUPFAM" id="SSF52540">
    <property type="entry name" value="P-loop containing nucleoside triphosphate hydrolases"/>
    <property type="match status" value="1"/>
</dbReference>
<dbReference type="InterPro" id="IPR000212">
    <property type="entry name" value="DNA_helicase_UvrD/REP"/>
</dbReference>
<evidence type="ECO:0000256" key="7">
    <source>
        <dbReference type="ARBA" id="ARBA00034808"/>
    </source>
</evidence>
<dbReference type="GO" id="GO:0000725">
    <property type="term" value="P:recombinational repair"/>
    <property type="evidence" value="ECO:0007669"/>
    <property type="project" value="TreeGrafter"/>
</dbReference>
<dbReference type="InterPro" id="IPR014016">
    <property type="entry name" value="UvrD-like_ATP-bd"/>
</dbReference>
<evidence type="ECO:0000259" key="10">
    <source>
        <dbReference type="PROSITE" id="PS51198"/>
    </source>
</evidence>
<reference evidence="11 12" key="1">
    <citation type="submission" date="2019-06" db="EMBL/GenBank/DDBJ databases">
        <title>Sulfurimonas gotlandica sp. nov., a chemoautotrophic and psychrotolerant epsilonproteobacterium isolated from a pelagic redoxcline, and an emended description of the genus Sulfurimonas.</title>
        <authorList>
            <person name="Wang S."/>
            <person name="Jiang L."/>
            <person name="Shao Z."/>
        </authorList>
    </citation>
    <scope>NUCLEOTIDE SEQUENCE [LARGE SCALE GENOMIC DNA]</scope>
    <source>
        <strain evidence="11 12">B2</strain>
    </source>
</reference>
<gene>
    <name evidence="11" type="ORF">FJR03_06840</name>
</gene>
<dbReference type="KEGG" id="smax:FJR03_06840"/>
<organism evidence="11 12">
    <name type="scientific">Sulfurimonas marina</name>
    <dbReference type="NCBI Taxonomy" id="2590551"/>
    <lineage>
        <taxon>Bacteria</taxon>
        <taxon>Pseudomonadati</taxon>
        <taxon>Campylobacterota</taxon>
        <taxon>Epsilonproteobacteria</taxon>
        <taxon>Campylobacterales</taxon>
        <taxon>Sulfurimonadaceae</taxon>
        <taxon>Sulfurimonas</taxon>
    </lineage>
</organism>
<dbReference type="EC" id="5.6.2.4" evidence="7"/>
<evidence type="ECO:0000256" key="6">
    <source>
        <dbReference type="ARBA" id="ARBA00034617"/>
    </source>
</evidence>
<proteinExistence type="predicted"/>
<dbReference type="AlphaFoldDB" id="A0A7M1AYK4"/>
<keyword evidence="1 9" id="KW-0547">Nucleotide-binding</keyword>
<evidence type="ECO:0000256" key="9">
    <source>
        <dbReference type="PROSITE-ProRule" id="PRU00560"/>
    </source>
</evidence>
<protein>
    <recommendedName>
        <fullName evidence="7">DNA 3'-5' helicase</fullName>
        <ecNumber evidence="7">5.6.2.4</ecNumber>
    </recommendedName>
</protein>
<dbReference type="PANTHER" id="PTHR11070">
    <property type="entry name" value="UVRD / RECB / PCRA DNA HELICASE FAMILY MEMBER"/>
    <property type="match status" value="1"/>
</dbReference>
<dbReference type="PROSITE" id="PS51198">
    <property type="entry name" value="UVRD_HELICASE_ATP_BIND"/>
    <property type="match status" value="1"/>
</dbReference>
<evidence type="ECO:0000256" key="2">
    <source>
        <dbReference type="ARBA" id="ARBA00022801"/>
    </source>
</evidence>
<dbReference type="PANTHER" id="PTHR11070:SF67">
    <property type="entry name" value="DNA 3'-5' HELICASE"/>
    <property type="match status" value="1"/>
</dbReference>
<comment type="catalytic activity">
    <reaction evidence="6">
        <text>Couples ATP hydrolysis with the unwinding of duplex DNA by translocating in the 3'-5' direction.</text>
        <dbReference type="EC" id="5.6.2.4"/>
    </reaction>
</comment>
<evidence type="ECO:0000256" key="3">
    <source>
        <dbReference type="ARBA" id="ARBA00022806"/>
    </source>
</evidence>
<keyword evidence="12" id="KW-1185">Reference proteome</keyword>